<dbReference type="OrthoDB" id="5288808at2"/>
<evidence type="ECO:0000256" key="3">
    <source>
        <dbReference type="ARBA" id="ARBA00038157"/>
    </source>
</evidence>
<dbReference type="Proteomes" id="UP000238196">
    <property type="component" value="Unassembled WGS sequence"/>
</dbReference>
<sequence>MIYHQIPHTDLKVSKICLGTMTYGEQNTEAEAHEQLDYAVAQGINFIDAAEMYPVPPRPETQGRTETYIGSWLAQRGKRDDLIIATKVAGPSSRGVDHIRPDMRLTRASILSAIDTSLARLQTDYVDLYQIHWPGRSANFFGSLNYVHGEDPHDVPMEETLSALGELVKAGKVRYIGLSNETPWGVMRFLQLADKLGLPRVATIQNPYNLLNRTFEVGLAEVAHREGVELLAYSPLAFGMLTGKYLHGERPAGARLSLYSRFSRYFKAQGEKATEAYVALAQAHGLSPAQLALAYVNTRPFVASNIIGATQMAQLRENVASLDVTLSDTLLAELEAIHELYPNPCP</sequence>
<dbReference type="InterPro" id="IPR020471">
    <property type="entry name" value="AKR"/>
</dbReference>
<evidence type="ECO:0000313" key="6">
    <source>
        <dbReference type="EMBL" id="PPC75274.1"/>
    </source>
</evidence>
<dbReference type="AlphaFoldDB" id="A0A2S5KKA7"/>
<dbReference type="CDD" id="cd19094">
    <property type="entry name" value="AKR_Tas-like"/>
    <property type="match status" value="1"/>
</dbReference>
<dbReference type="GO" id="GO:0016491">
    <property type="term" value="F:oxidoreductase activity"/>
    <property type="evidence" value="ECO:0007669"/>
    <property type="project" value="UniProtKB-KW"/>
</dbReference>
<gene>
    <name evidence="6" type="ORF">C4K68_21810</name>
</gene>
<reference evidence="6 7" key="1">
    <citation type="submission" date="2018-02" db="EMBL/GenBank/DDBJ databases">
        <title>novel marine gammaproteobacteria from coastal saline agro ecosystem.</title>
        <authorList>
            <person name="Krishnan R."/>
            <person name="Ramesh Kumar N."/>
        </authorList>
    </citation>
    <scope>NUCLEOTIDE SEQUENCE [LARGE SCALE GENOMIC DNA]</scope>
    <source>
        <strain evidence="6 7">228</strain>
    </source>
</reference>
<dbReference type="SUPFAM" id="SSF51430">
    <property type="entry name" value="NAD(P)-linked oxidoreductase"/>
    <property type="match status" value="1"/>
</dbReference>
<dbReference type="Pfam" id="PF00248">
    <property type="entry name" value="Aldo_ket_red"/>
    <property type="match status" value="1"/>
</dbReference>
<dbReference type="FunFam" id="3.20.20.100:FF:000005">
    <property type="entry name" value="NADP(H)-dependent aldo-keto reductase"/>
    <property type="match status" value="1"/>
</dbReference>
<keyword evidence="1" id="KW-0521">NADP</keyword>
<dbReference type="PANTHER" id="PTHR43364">
    <property type="entry name" value="NADH-SPECIFIC METHYLGLYOXAL REDUCTASE-RELATED"/>
    <property type="match status" value="1"/>
</dbReference>
<accession>A0A2S5KKA7</accession>
<organism evidence="6 7">
    <name type="scientific">Proteobacteria bacterium 228</name>
    <dbReference type="NCBI Taxonomy" id="2083153"/>
    <lineage>
        <taxon>Bacteria</taxon>
        <taxon>Pseudomonadati</taxon>
        <taxon>Pseudomonadota</taxon>
    </lineage>
</organism>
<evidence type="ECO:0000256" key="1">
    <source>
        <dbReference type="ARBA" id="ARBA00022857"/>
    </source>
</evidence>
<dbReference type="InterPro" id="IPR050523">
    <property type="entry name" value="AKR_Detox_Biosynth"/>
</dbReference>
<evidence type="ECO:0000256" key="4">
    <source>
        <dbReference type="ARBA" id="ARBA00070119"/>
    </source>
</evidence>
<feature type="domain" description="NADP-dependent oxidoreductase" evidence="5">
    <location>
        <begin position="15"/>
        <end position="338"/>
    </location>
</feature>
<evidence type="ECO:0000256" key="2">
    <source>
        <dbReference type="ARBA" id="ARBA00023002"/>
    </source>
</evidence>
<dbReference type="EMBL" id="PRLP01000106">
    <property type="protein sequence ID" value="PPC75274.1"/>
    <property type="molecule type" value="Genomic_DNA"/>
</dbReference>
<comment type="caution">
    <text evidence="6">The sequence shown here is derived from an EMBL/GenBank/DDBJ whole genome shotgun (WGS) entry which is preliminary data.</text>
</comment>
<proteinExistence type="inferred from homology"/>
<comment type="similarity">
    <text evidence="3">Belongs to the aldo/keto reductase family. Aldo/keto reductase 2 subfamily.</text>
</comment>
<name>A0A2S5KKA7_9PROT</name>
<keyword evidence="2" id="KW-0560">Oxidoreductase</keyword>
<protein>
    <recommendedName>
        <fullName evidence="4">Protein tas</fullName>
    </recommendedName>
</protein>
<evidence type="ECO:0000313" key="7">
    <source>
        <dbReference type="Proteomes" id="UP000238196"/>
    </source>
</evidence>
<evidence type="ECO:0000259" key="5">
    <source>
        <dbReference type="Pfam" id="PF00248"/>
    </source>
</evidence>
<dbReference type="PRINTS" id="PR00069">
    <property type="entry name" value="ALDKETRDTASE"/>
</dbReference>
<dbReference type="PANTHER" id="PTHR43364:SF4">
    <property type="entry name" value="NAD(P)-LINKED OXIDOREDUCTASE SUPERFAMILY PROTEIN"/>
    <property type="match status" value="1"/>
</dbReference>
<dbReference type="Gene3D" id="3.20.20.100">
    <property type="entry name" value="NADP-dependent oxidoreductase domain"/>
    <property type="match status" value="1"/>
</dbReference>
<dbReference type="NCBIfam" id="NF007912">
    <property type="entry name" value="PRK10625.1"/>
    <property type="match status" value="1"/>
</dbReference>
<dbReference type="InterPro" id="IPR036812">
    <property type="entry name" value="NAD(P)_OxRdtase_dom_sf"/>
</dbReference>
<dbReference type="InterPro" id="IPR023210">
    <property type="entry name" value="NADP_OxRdtase_dom"/>
</dbReference>